<dbReference type="InterPro" id="IPR055170">
    <property type="entry name" value="GFO_IDH_MocA-like_dom"/>
</dbReference>
<dbReference type="AlphaFoldDB" id="A0A1B0A996"/>
<name>A0A1B0A996_GLOPL</name>
<organism evidence="4 5">
    <name type="scientific">Glossina pallidipes</name>
    <name type="common">Tsetse fly</name>
    <dbReference type="NCBI Taxonomy" id="7398"/>
    <lineage>
        <taxon>Eukaryota</taxon>
        <taxon>Metazoa</taxon>
        <taxon>Ecdysozoa</taxon>
        <taxon>Arthropoda</taxon>
        <taxon>Hexapoda</taxon>
        <taxon>Insecta</taxon>
        <taxon>Pterygota</taxon>
        <taxon>Neoptera</taxon>
        <taxon>Endopterygota</taxon>
        <taxon>Diptera</taxon>
        <taxon>Brachycera</taxon>
        <taxon>Muscomorpha</taxon>
        <taxon>Hippoboscoidea</taxon>
        <taxon>Glossinidae</taxon>
        <taxon>Glossina</taxon>
    </lineage>
</organism>
<comment type="similarity">
    <text evidence="1">Belongs to the Gfo/Idh/MocA family.</text>
</comment>
<dbReference type="EnsemblMetazoa" id="GPAI038308-RA">
    <property type="protein sequence ID" value="GPAI038308-PA"/>
    <property type="gene ID" value="GPAI038308"/>
</dbReference>
<reference evidence="4" key="2">
    <citation type="submission" date="2020-05" db="UniProtKB">
        <authorList>
            <consortium name="EnsemblMetazoa"/>
        </authorList>
    </citation>
    <scope>IDENTIFICATION</scope>
    <source>
        <strain evidence="4">IAEA</strain>
    </source>
</reference>
<feature type="domain" description="GFO/IDH/MocA-like oxidoreductase" evidence="3">
    <location>
        <begin position="28"/>
        <end position="150"/>
    </location>
</feature>
<dbReference type="InterPro" id="IPR050463">
    <property type="entry name" value="Gfo/Idh/MocA_oxidrdct_glycsds"/>
</dbReference>
<dbReference type="VEuPathDB" id="VectorBase:GPAI038308"/>
<dbReference type="PANTHER" id="PTHR43818">
    <property type="entry name" value="BCDNA.GH03377"/>
    <property type="match status" value="1"/>
</dbReference>
<keyword evidence="2" id="KW-0560">Oxidoreductase</keyword>
<evidence type="ECO:0000313" key="5">
    <source>
        <dbReference type="Proteomes" id="UP000092445"/>
    </source>
</evidence>
<dbReference type="Proteomes" id="UP000092445">
    <property type="component" value="Unassembled WGS sequence"/>
</dbReference>
<accession>A0A1B0A996</accession>
<dbReference type="GO" id="GO:0016491">
    <property type="term" value="F:oxidoreductase activity"/>
    <property type="evidence" value="ECO:0007669"/>
    <property type="project" value="UniProtKB-KW"/>
</dbReference>
<keyword evidence="5" id="KW-1185">Reference proteome</keyword>
<sequence length="226" mass="25128">MLSGIAKDFVGEVVEEARRQIHNFPLSEISLINVRVQLGTVFPDKYDWMCDAAMVGGALHLVGSHVIDLVSFLLKQTVLRVHGVVKSYTKSTPGMNGIKQISAPGFCNFQIELTNGTFTTTSIQSRTVPAETFSQEVVRPLVVICGSLGRLLVREGDLFLFKSKEETTQKEEAVYVDVQNLHFATSETLLPCLYIKGLCKMVGALKESFASKECNWIKEPVQYLHE</sequence>
<proteinExistence type="inferred from homology"/>
<reference evidence="5" key="1">
    <citation type="submission" date="2014-03" db="EMBL/GenBank/DDBJ databases">
        <authorList>
            <person name="Aksoy S."/>
            <person name="Warren W."/>
            <person name="Wilson R.K."/>
        </authorList>
    </citation>
    <scope>NUCLEOTIDE SEQUENCE [LARGE SCALE GENOMIC DNA]</scope>
    <source>
        <strain evidence="5">IAEA</strain>
    </source>
</reference>
<dbReference type="PANTHER" id="PTHR43818:SF11">
    <property type="entry name" value="BCDNA.GH03377"/>
    <property type="match status" value="1"/>
</dbReference>
<evidence type="ECO:0000256" key="1">
    <source>
        <dbReference type="ARBA" id="ARBA00010928"/>
    </source>
</evidence>
<dbReference type="Pfam" id="PF22725">
    <property type="entry name" value="GFO_IDH_MocA_C3"/>
    <property type="match status" value="1"/>
</dbReference>
<dbReference type="Gene3D" id="3.30.360.10">
    <property type="entry name" value="Dihydrodipicolinate Reductase, domain 2"/>
    <property type="match status" value="1"/>
</dbReference>
<protein>
    <recommendedName>
        <fullName evidence="3">GFO/IDH/MocA-like oxidoreductase domain-containing protein</fullName>
    </recommendedName>
</protein>
<evidence type="ECO:0000313" key="4">
    <source>
        <dbReference type="EnsemblMetazoa" id="GPAI038308-PA"/>
    </source>
</evidence>
<dbReference type="STRING" id="7398.A0A1B0A996"/>
<evidence type="ECO:0000259" key="3">
    <source>
        <dbReference type="Pfam" id="PF22725"/>
    </source>
</evidence>
<dbReference type="SUPFAM" id="SSF55347">
    <property type="entry name" value="Glyceraldehyde-3-phosphate dehydrogenase-like, C-terminal domain"/>
    <property type="match status" value="1"/>
</dbReference>
<evidence type="ECO:0000256" key="2">
    <source>
        <dbReference type="ARBA" id="ARBA00023002"/>
    </source>
</evidence>